<feature type="binding site" evidence="17">
    <location>
        <position position="922"/>
    </location>
    <ligand>
        <name>ATP</name>
        <dbReference type="ChEBI" id="CHEBI:30616"/>
    </ligand>
</feature>
<evidence type="ECO:0000256" key="6">
    <source>
        <dbReference type="ARBA" id="ARBA00022741"/>
    </source>
</evidence>
<evidence type="ECO:0000256" key="2">
    <source>
        <dbReference type="ARBA" id="ARBA00004308"/>
    </source>
</evidence>
<dbReference type="InterPro" id="IPR044492">
    <property type="entry name" value="P_typ_ATPase_HD_dom"/>
</dbReference>
<evidence type="ECO:0000256" key="17">
    <source>
        <dbReference type="PIRSR" id="PIRSR606539-2"/>
    </source>
</evidence>
<feature type="binding site" evidence="18">
    <location>
        <position position="922"/>
    </location>
    <ligand>
        <name>Mg(2+)</name>
        <dbReference type="ChEBI" id="CHEBI:18420"/>
    </ligand>
</feature>
<dbReference type="Gene3D" id="3.40.1110.10">
    <property type="entry name" value="Calcium-transporting ATPase, cytoplasmic domain N"/>
    <property type="match status" value="2"/>
</dbReference>
<feature type="transmembrane region" description="Helical" evidence="19">
    <location>
        <begin position="1008"/>
        <end position="1027"/>
    </location>
</feature>
<dbReference type="GeneID" id="7833249"/>
<dbReference type="STRING" id="312017.Q22YP9"/>
<dbReference type="GO" id="GO:0005524">
    <property type="term" value="F:ATP binding"/>
    <property type="evidence" value="ECO:0007669"/>
    <property type="project" value="UniProtKB-UniRule"/>
</dbReference>
<dbReference type="InterPro" id="IPR006539">
    <property type="entry name" value="P-type_ATPase_IV"/>
</dbReference>
<evidence type="ECO:0000256" key="3">
    <source>
        <dbReference type="ARBA" id="ARBA00008109"/>
    </source>
</evidence>
<feature type="transmembrane region" description="Helical" evidence="19">
    <location>
        <begin position="1075"/>
        <end position="1093"/>
    </location>
</feature>
<dbReference type="InterPro" id="IPR008250">
    <property type="entry name" value="ATPase_P-typ_transduc_dom_A_sf"/>
</dbReference>
<feature type="region of interest" description="Disordered" evidence="20">
    <location>
        <begin position="533"/>
        <end position="565"/>
    </location>
</feature>
<feature type="binding site" evidence="17">
    <location>
        <position position="415"/>
    </location>
    <ligand>
        <name>ATP</name>
        <dbReference type="ChEBI" id="CHEBI:30616"/>
    </ligand>
</feature>
<feature type="transmembrane region" description="Helical" evidence="19">
    <location>
        <begin position="299"/>
        <end position="321"/>
    </location>
</feature>
<dbReference type="PANTHER" id="PTHR24092">
    <property type="entry name" value="PROBABLE PHOSPHOLIPID-TRANSPORTING ATPASE"/>
    <property type="match status" value="1"/>
</dbReference>
<evidence type="ECO:0000256" key="4">
    <source>
        <dbReference type="ARBA" id="ARBA00022692"/>
    </source>
</evidence>
<keyword evidence="5 18" id="KW-0479">Metal-binding</keyword>
<dbReference type="Pfam" id="PF00122">
    <property type="entry name" value="E1-E2_ATPase"/>
    <property type="match status" value="1"/>
</dbReference>
<keyword evidence="25" id="KW-1185">Reference proteome</keyword>
<evidence type="ECO:0000256" key="11">
    <source>
        <dbReference type="ARBA" id="ARBA00023053"/>
    </source>
</evidence>
<dbReference type="NCBIfam" id="TIGR01494">
    <property type="entry name" value="ATPase_P-type"/>
    <property type="match status" value="1"/>
</dbReference>
<dbReference type="GO" id="GO:0005886">
    <property type="term" value="C:plasma membrane"/>
    <property type="evidence" value="ECO:0007669"/>
    <property type="project" value="TreeGrafter"/>
</dbReference>
<keyword evidence="11" id="KW-0915">Sodium</keyword>
<dbReference type="EMBL" id="GG662798">
    <property type="protein sequence ID" value="EAR90622.2"/>
    <property type="molecule type" value="Genomic_DNA"/>
</dbReference>
<evidence type="ECO:0000256" key="18">
    <source>
        <dbReference type="PIRSR" id="PIRSR606539-3"/>
    </source>
</evidence>
<dbReference type="PANTHER" id="PTHR24092:SF150">
    <property type="entry name" value="PHOSPHOLIPID-TRANSPORTING ATPASE"/>
    <property type="match status" value="1"/>
</dbReference>
<feature type="transmembrane region" description="Helical" evidence="19">
    <location>
        <begin position="78"/>
        <end position="95"/>
    </location>
</feature>
<keyword evidence="13" id="KW-0813">Transport</keyword>
<reference evidence="25" key="1">
    <citation type="journal article" date="2006" name="PLoS Biol.">
        <title>Macronuclear genome sequence of the ciliate Tetrahymena thermophila, a model eukaryote.</title>
        <authorList>
            <person name="Eisen J.A."/>
            <person name="Coyne R.S."/>
            <person name="Wu M."/>
            <person name="Wu D."/>
            <person name="Thiagarajan M."/>
            <person name="Wortman J.R."/>
            <person name="Badger J.H."/>
            <person name="Ren Q."/>
            <person name="Amedeo P."/>
            <person name="Jones K.M."/>
            <person name="Tallon L.J."/>
            <person name="Delcher A.L."/>
            <person name="Salzberg S.L."/>
            <person name="Silva J.C."/>
            <person name="Haas B.J."/>
            <person name="Majoros W.H."/>
            <person name="Farzad M."/>
            <person name="Carlton J.M."/>
            <person name="Smith R.K. Jr."/>
            <person name="Garg J."/>
            <person name="Pearlman R.E."/>
            <person name="Karrer K.M."/>
            <person name="Sun L."/>
            <person name="Manning G."/>
            <person name="Elde N.C."/>
            <person name="Turkewitz A.P."/>
            <person name="Asai D.J."/>
            <person name="Wilkes D.E."/>
            <person name="Wang Y."/>
            <person name="Cai H."/>
            <person name="Collins K."/>
            <person name="Stewart B.A."/>
            <person name="Lee S.R."/>
            <person name="Wilamowska K."/>
            <person name="Weinberg Z."/>
            <person name="Ruzzo W.L."/>
            <person name="Wloga D."/>
            <person name="Gaertig J."/>
            <person name="Frankel J."/>
            <person name="Tsao C.-C."/>
            <person name="Gorovsky M.A."/>
            <person name="Keeling P.J."/>
            <person name="Waller R.F."/>
            <person name="Patron N.J."/>
            <person name="Cherry J.M."/>
            <person name="Stover N.A."/>
            <person name="Krieger C.J."/>
            <person name="del Toro C."/>
            <person name="Ryder H.F."/>
            <person name="Williamson S.C."/>
            <person name="Barbeau R.A."/>
            <person name="Hamilton E.P."/>
            <person name="Orias E."/>
        </authorList>
    </citation>
    <scope>NUCLEOTIDE SEQUENCE [LARGE SCALE GENOMIC DNA]</scope>
    <source>
        <strain evidence="25">SB210</strain>
    </source>
</reference>
<keyword evidence="10 19" id="KW-1133">Transmembrane helix</keyword>
<feature type="binding site" evidence="17">
    <location>
        <position position="413"/>
    </location>
    <ligand>
        <name>ATP</name>
        <dbReference type="ChEBI" id="CHEBI:30616"/>
    </ligand>
</feature>
<name>Q22YP9_TETTS</name>
<evidence type="ECO:0000256" key="19">
    <source>
        <dbReference type="RuleBase" id="RU362033"/>
    </source>
</evidence>
<evidence type="ECO:0000256" key="12">
    <source>
        <dbReference type="ARBA" id="ARBA00023136"/>
    </source>
</evidence>
<evidence type="ECO:0000313" key="25">
    <source>
        <dbReference type="Proteomes" id="UP000009168"/>
    </source>
</evidence>
<comment type="cofactor">
    <cofactor evidence="18">
        <name>Mg(2+)</name>
        <dbReference type="ChEBI" id="CHEBI:18420"/>
    </cofactor>
</comment>
<dbReference type="HOGENOM" id="CLU_000846_5_2_1"/>
<dbReference type="AlphaFoldDB" id="Q22YP9"/>
<feature type="compositionally biased region" description="Polar residues" evidence="20">
    <location>
        <begin position="554"/>
        <end position="565"/>
    </location>
</feature>
<feature type="binding site" evidence="17">
    <location>
        <position position="789"/>
    </location>
    <ligand>
        <name>ATP</name>
        <dbReference type="ChEBI" id="CHEBI:30616"/>
    </ligand>
</feature>
<evidence type="ECO:0000256" key="20">
    <source>
        <dbReference type="SAM" id="MobiDB-lite"/>
    </source>
</evidence>
<dbReference type="Gene3D" id="1.20.1110.10">
    <property type="entry name" value="Calcium-transporting ATPase, transmembrane domain"/>
    <property type="match status" value="1"/>
</dbReference>
<feature type="domain" description="P-type ATPase A" evidence="21">
    <location>
        <begin position="132"/>
        <end position="278"/>
    </location>
</feature>
<dbReference type="GO" id="GO:0000287">
    <property type="term" value="F:magnesium ion binding"/>
    <property type="evidence" value="ECO:0007669"/>
    <property type="project" value="UniProtKB-UniRule"/>
</dbReference>
<feature type="transmembrane region" description="Helical" evidence="19">
    <location>
        <begin position="1139"/>
        <end position="1161"/>
    </location>
</feature>
<comment type="catalytic activity">
    <reaction evidence="14 19">
        <text>ATP + H2O + phospholipidSide 1 = ADP + phosphate + phospholipidSide 2.</text>
        <dbReference type="EC" id="7.6.2.1"/>
    </reaction>
</comment>
<dbReference type="InterPro" id="IPR023214">
    <property type="entry name" value="HAD_sf"/>
</dbReference>
<dbReference type="InterPro" id="IPR001757">
    <property type="entry name" value="P_typ_ATPase"/>
</dbReference>
<dbReference type="InterPro" id="IPR018303">
    <property type="entry name" value="ATPase_P-typ_P_site"/>
</dbReference>
<feature type="binding site" evidence="17">
    <location>
        <position position="791"/>
    </location>
    <ligand>
        <name>ATP</name>
        <dbReference type="ChEBI" id="CHEBI:30616"/>
    </ligand>
</feature>
<dbReference type="KEGG" id="tet:TTHERM_00123720"/>
<dbReference type="InterPro" id="IPR036412">
    <property type="entry name" value="HAD-like_sf"/>
</dbReference>
<feature type="binding site" evidence="17">
    <location>
        <position position="612"/>
    </location>
    <ligand>
        <name>ATP</name>
        <dbReference type="ChEBI" id="CHEBI:30616"/>
    </ligand>
</feature>
<comment type="similarity">
    <text evidence="3 19">Belongs to the cation transport ATPase (P-type) (TC 3.A.3) family. Type IV subfamily.</text>
</comment>
<keyword evidence="4 19" id="KW-0812">Transmembrane</keyword>
<dbReference type="Proteomes" id="UP000009168">
    <property type="component" value="Unassembled WGS sequence"/>
</dbReference>
<comment type="catalytic activity">
    <reaction evidence="15">
        <text>Na(+)(in) + ATP + H2O = Na(+)(out) + ADP + phosphate + H(+)</text>
        <dbReference type="Rhea" id="RHEA:14633"/>
        <dbReference type="ChEBI" id="CHEBI:15377"/>
        <dbReference type="ChEBI" id="CHEBI:15378"/>
        <dbReference type="ChEBI" id="CHEBI:29101"/>
        <dbReference type="ChEBI" id="CHEBI:30616"/>
        <dbReference type="ChEBI" id="CHEBI:43474"/>
        <dbReference type="ChEBI" id="CHEBI:456216"/>
        <dbReference type="EC" id="7.2.2.3"/>
    </reaction>
    <physiologicalReaction direction="left-to-right" evidence="15">
        <dbReference type="Rhea" id="RHEA:14634"/>
    </physiologicalReaction>
</comment>
<dbReference type="OrthoDB" id="377733at2759"/>
<keyword evidence="9 19" id="KW-1278">Translocase</keyword>
<feature type="binding site" evidence="17">
    <location>
        <position position="675"/>
    </location>
    <ligand>
        <name>ATP</name>
        <dbReference type="ChEBI" id="CHEBI:30616"/>
    </ligand>
</feature>
<dbReference type="SUPFAM" id="SSF81653">
    <property type="entry name" value="Calcium ATPase, transduction domain A"/>
    <property type="match status" value="1"/>
</dbReference>
<dbReference type="SUPFAM" id="SSF56784">
    <property type="entry name" value="HAD-like"/>
    <property type="match status" value="1"/>
</dbReference>
<feature type="transmembrane region" description="Helical" evidence="19">
    <location>
        <begin position="343"/>
        <end position="365"/>
    </location>
</feature>
<dbReference type="InterPro" id="IPR032631">
    <property type="entry name" value="P-type_ATPase_N"/>
</dbReference>
<evidence type="ECO:0000256" key="13">
    <source>
        <dbReference type="ARBA" id="ARBA00023201"/>
    </source>
</evidence>
<gene>
    <name evidence="24" type="ORF">TTHERM_00123720</name>
</gene>
<evidence type="ECO:0000256" key="8">
    <source>
        <dbReference type="ARBA" id="ARBA00022842"/>
    </source>
</evidence>
<organism evidence="24 25">
    <name type="scientific">Tetrahymena thermophila (strain SB210)</name>
    <dbReference type="NCBI Taxonomy" id="312017"/>
    <lineage>
        <taxon>Eukaryota</taxon>
        <taxon>Sar</taxon>
        <taxon>Alveolata</taxon>
        <taxon>Ciliophora</taxon>
        <taxon>Intramacronucleata</taxon>
        <taxon>Oligohymenophorea</taxon>
        <taxon>Hymenostomatida</taxon>
        <taxon>Tetrahymenina</taxon>
        <taxon>Tetrahymenidae</taxon>
        <taxon>Tetrahymena</taxon>
    </lineage>
</organism>
<feature type="transmembrane region" description="Helical" evidence="19">
    <location>
        <begin position="1181"/>
        <end position="1202"/>
    </location>
</feature>
<evidence type="ECO:0000259" key="21">
    <source>
        <dbReference type="Pfam" id="PF00122"/>
    </source>
</evidence>
<evidence type="ECO:0000256" key="7">
    <source>
        <dbReference type="ARBA" id="ARBA00022840"/>
    </source>
</evidence>
<feature type="domain" description="P-type ATPase N-terminal" evidence="22">
    <location>
        <begin position="40"/>
        <end position="104"/>
    </location>
</feature>
<keyword evidence="7 17" id="KW-0067">ATP-binding</keyword>
<dbReference type="SUPFAM" id="SSF81660">
    <property type="entry name" value="Metal cation-transporting ATPase, ATP-binding domain N"/>
    <property type="match status" value="1"/>
</dbReference>
<dbReference type="RefSeq" id="XP_001010867.2">
    <property type="nucleotide sequence ID" value="XM_001010867.3"/>
</dbReference>
<evidence type="ECO:0000256" key="15">
    <source>
        <dbReference type="ARBA" id="ARBA00049499"/>
    </source>
</evidence>
<dbReference type="Gene3D" id="3.40.50.1000">
    <property type="entry name" value="HAD superfamily/HAD-like"/>
    <property type="match status" value="2"/>
</dbReference>
<feature type="transmembrane region" description="Helical" evidence="19">
    <location>
        <begin position="101"/>
        <end position="120"/>
    </location>
</feature>
<dbReference type="EC" id="7.6.2.1" evidence="19"/>
<dbReference type="FunFam" id="3.40.50.1000:FF:000014">
    <property type="entry name" value="Phospholipid-transporting ATPase"/>
    <property type="match status" value="1"/>
</dbReference>
<feature type="binding site" evidence="17">
    <location>
        <position position="414"/>
    </location>
    <ligand>
        <name>ATP</name>
        <dbReference type="ChEBI" id="CHEBI:30616"/>
    </ligand>
</feature>
<dbReference type="GO" id="GO:0045332">
    <property type="term" value="P:phospholipid translocation"/>
    <property type="evidence" value="ECO:0007669"/>
    <property type="project" value="TreeGrafter"/>
</dbReference>
<dbReference type="InterPro" id="IPR032630">
    <property type="entry name" value="P_typ_ATPase_c"/>
</dbReference>
<feature type="binding site" evidence="17">
    <location>
        <position position="921"/>
    </location>
    <ligand>
        <name>ATP</name>
        <dbReference type="ChEBI" id="CHEBI:30616"/>
    </ligand>
</feature>
<dbReference type="GO" id="GO:0008554">
    <property type="term" value="F:P-type sodium transporter activity"/>
    <property type="evidence" value="ECO:0007669"/>
    <property type="project" value="UniProtKB-EC"/>
</dbReference>
<dbReference type="Pfam" id="PF16212">
    <property type="entry name" value="PhoLip_ATPase_C"/>
    <property type="match status" value="1"/>
</dbReference>
<dbReference type="InterPro" id="IPR059000">
    <property type="entry name" value="ATPase_P-type_domA"/>
</dbReference>
<dbReference type="Gene3D" id="2.70.150.10">
    <property type="entry name" value="Calcium-transporting ATPase, cytoplasmic transduction domain A"/>
    <property type="match status" value="2"/>
</dbReference>
<dbReference type="eggNOG" id="KOG0206">
    <property type="taxonomic scope" value="Eukaryota"/>
</dbReference>
<feature type="domain" description="P-type ATPase C-terminal" evidence="23">
    <location>
        <begin position="944"/>
        <end position="1204"/>
    </location>
</feature>
<evidence type="ECO:0000259" key="23">
    <source>
        <dbReference type="Pfam" id="PF16212"/>
    </source>
</evidence>
<evidence type="ECO:0000256" key="9">
    <source>
        <dbReference type="ARBA" id="ARBA00022967"/>
    </source>
</evidence>
<dbReference type="InParanoid" id="Q22YP9"/>
<keyword evidence="13" id="KW-0739">Sodium transport</keyword>
<keyword evidence="13" id="KW-0406">Ion transport</keyword>
<comment type="subcellular location">
    <subcellularLocation>
        <location evidence="2">Endomembrane system</location>
    </subcellularLocation>
    <subcellularLocation>
        <location evidence="1 19">Membrane</location>
        <topology evidence="1 19">Multi-pass membrane protein</topology>
    </subcellularLocation>
</comment>
<feature type="binding site" evidence="18">
    <location>
        <position position="415"/>
    </location>
    <ligand>
        <name>Mg(2+)</name>
        <dbReference type="ChEBI" id="CHEBI:18420"/>
    </ligand>
</feature>
<evidence type="ECO:0000256" key="10">
    <source>
        <dbReference type="ARBA" id="ARBA00022989"/>
    </source>
</evidence>
<feature type="binding site" evidence="17">
    <location>
        <position position="898"/>
    </location>
    <ligand>
        <name>ATP</name>
        <dbReference type="ChEBI" id="CHEBI:30616"/>
    </ligand>
</feature>
<dbReference type="InterPro" id="IPR023298">
    <property type="entry name" value="ATPase_P-typ_TM_dom_sf"/>
</dbReference>
<dbReference type="NCBIfam" id="TIGR01652">
    <property type="entry name" value="ATPase-Plipid"/>
    <property type="match status" value="2"/>
</dbReference>
<evidence type="ECO:0000259" key="22">
    <source>
        <dbReference type="Pfam" id="PF16209"/>
    </source>
</evidence>
<dbReference type="FunFam" id="3.40.50.1000:FF:000001">
    <property type="entry name" value="Phospholipid-transporting ATPase IC"/>
    <property type="match status" value="1"/>
</dbReference>
<dbReference type="SUPFAM" id="SSF81665">
    <property type="entry name" value="Calcium ATPase, transmembrane domain M"/>
    <property type="match status" value="1"/>
</dbReference>
<keyword evidence="6 17" id="KW-0547">Nucleotide-binding</keyword>
<feature type="binding site" evidence="17">
    <location>
        <position position="710"/>
    </location>
    <ligand>
        <name>ATP</name>
        <dbReference type="ChEBI" id="CHEBI:30616"/>
    </ligand>
</feature>
<dbReference type="PROSITE" id="PS00154">
    <property type="entry name" value="ATPASE_E1_E2"/>
    <property type="match status" value="1"/>
</dbReference>
<proteinExistence type="inferred from homology"/>
<feature type="binding site" evidence="18">
    <location>
        <position position="413"/>
    </location>
    <ligand>
        <name>Mg(2+)</name>
        <dbReference type="ChEBI" id="CHEBI:18420"/>
    </ligand>
</feature>
<keyword evidence="12 19" id="KW-0472">Membrane</keyword>
<feature type="binding site" evidence="18">
    <location>
        <position position="918"/>
    </location>
    <ligand>
        <name>Mg(2+)</name>
        <dbReference type="ChEBI" id="CHEBI:18420"/>
    </ligand>
</feature>
<dbReference type="SFLD" id="SFLDF00027">
    <property type="entry name" value="p-type_atpase"/>
    <property type="match status" value="1"/>
</dbReference>
<protein>
    <recommendedName>
        <fullName evidence="19">Phospholipid-transporting ATPase</fullName>
        <ecNumber evidence="19">7.6.2.1</ecNumber>
    </recommendedName>
</protein>
<evidence type="ECO:0000256" key="5">
    <source>
        <dbReference type="ARBA" id="ARBA00022723"/>
    </source>
</evidence>
<evidence type="ECO:0000256" key="1">
    <source>
        <dbReference type="ARBA" id="ARBA00004141"/>
    </source>
</evidence>
<dbReference type="SFLD" id="SFLDG00002">
    <property type="entry name" value="C1.7:_P-type_atpase_like"/>
    <property type="match status" value="1"/>
</dbReference>
<keyword evidence="8 18" id="KW-0460">Magnesium</keyword>
<feature type="transmembrane region" description="Helical" evidence="19">
    <location>
        <begin position="1113"/>
        <end position="1132"/>
    </location>
</feature>
<dbReference type="GO" id="GO:0140326">
    <property type="term" value="F:ATPase-coupled intramembrane lipid transporter activity"/>
    <property type="evidence" value="ECO:0007669"/>
    <property type="project" value="UniProtKB-EC"/>
</dbReference>
<evidence type="ECO:0000256" key="16">
    <source>
        <dbReference type="PIRSR" id="PIRSR606539-1"/>
    </source>
</evidence>
<feature type="binding site" evidence="17">
    <location>
        <position position="790"/>
    </location>
    <ligand>
        <name>ATP</name>
        <dbReference type="ChEBI" id="CHEBI:30616"/>
    </ligand>
</feature>
<dbReference type="Pfam" id="PF16209">
    <property type="entry name" value="PhoLip_ATPase_N"/>
    <property type="match status" value="1"/>
</dbReference>
<evidence type="ECO:0000313" key="24">
    <source>
        <dbReference type="EMBL" id="EAR90622.2"/>
    </source>
</evidence>
<dbReference type="SFLD" id="SFLDS00003">
    <property type="entry name" value="Haloacid_Dehalogenase"/>
    <property type="match status" value="1"/>
</dbReference>
<dbReference type="Pfam" id="PF13246">
    <property type="entry name" value="Cation_ATPase"/>
    <property type="match status" value="1"/>
</dbReference>
<feature type="transmembrane region" description="Helical" evidence="19">
    <location>
        <begin position="976"/>
        <end position="996"/>
    </location>
</feature>
<feature type="active site" description="4-aspartylphosphate intermediate" evidence="16">
    <location>
        <position position="413"/>
    </location>
</feature>
<feature type="binding site" evidence="17">
    <location>
        <position position="892"/>
    </location>
    <ligand>
        <name>ATP</name>
        <dbReference type="ChEBI" id="CHEBI:30616"/>
    </ligand>
</feature>
<dbReference type="PRINTS" id="PR00119">
    <property type="entry name" value="CATATPASE"/>
</dbReference>
<sequence>MSQNTNKNQTQQVEMRMSQNLNKSLSNVDKQVGGRRIFHFGSQSMNKDMRFSSNFIKTSKYTVWNFLPLCLLQQFKRYANIYFLVIAILQSIPAISPLNPFSAWAPLVIVIGISMAREGYEDYQRYKSDLEMNSSTTTVYRDSKFITCKWGDVLVGDLVKIVENETFPSDIIVLNTSNEGGVCFIETSSLDGEKNYKNKEAMAQTLKWVQPDKSVIRLVGQVNCILPNELLHQFEGTIQYHGEQYIVGAKQFLLRGAKLKNTKWIAGIVVYTGEDTKIMKNADKSKYKVSNIESQTNKLIIAIFIFQLIISICSAIGNSIWNHQKGPEYPYIPKPSSTDFEGFLTFLTYIVLNNTMIPISLIVSLEVVKLVQGFIIAADEELIQKEDGRTKLPKVYTTSINEELGQVQYIFSDKTGTLTCNKMELKLCCIGNQLYGDQKVLKELSSPQKRKRSLRKPTLVDENSEIVFYKRDENLVKVLNGIGNFQIDHFQMFDSKTQSKSLFTLVTQKDIAHEYLLLLATCHECVIEQKDQSEMEDAEKQTDNKSVTKKPIPFSNSSQNANTSIPKQANNNAIKIEMGQMNLDPSPVPSSQNTTTPIKHSEIKYQGPSPDEVTLVDTARHYGYVFLGSNSASINLEVQGEKVQLELLKLFEFNSDRKRMSVIVRHNGVIKMYIKGADNKIKERLNSQIEQPFLHEIQQRIDEFSKKGLRTLLVAMRILEENEYKELEAKYQAAGNAANREEQFFKIAEDYEKDLYLIGATAVEDKLQDRVPETIRDMLQAKINVWMLTGDKMETAENIAKSCKLIQSHFRILRYHINKPPIKEGQVYKTPPNLVKDELTRLFYEKEELMRQKKEKALLIEGEDLGDVLLDDEFMDMLIATVKDCESVVCCRATPKQKAQVVKLVKDKLQKITLAIGDGANDVNMIQEAHIGIGLFGQEGMRAVQASDYALPEFKGLWRLLLVHGRWNYIRISEMILYFFYKNFIFTIPQFFFSFSNGFSGQSIFDDYYITLYNIIFTAFPLIVRAVTEQDLYYKIREKDQENQERLINHNKLMKLFPKAYYVGQQNLIFNTKNFLIWIAQALVHASIIYAVVQCSIQKDAMSSDGYSPDLWVVSITLYSAIILVVDVKLAVNTRYWTMIMLLSIIFTSLVPYFLYIFVANLIEQFNVYLTAQAIFTMPDFYLIIFFSLFLIVTFDLFIIYLNQVDYRGFIEHLRSLIKEKQNLDNSEYIERLENVDMNNNFGRNIPSNVPVERKYEQYAA</sequence>
<dbReference type="InterPro" id="IPR023299">
    <property type="entry name" value="ATPase_P-typ_cyto_dom_N"/>
</dbReference>
<feature type="compositionally biased region" description="Basic and acidic residues" evidence="20">
    <location>
        <begin position="533"/>
        <end position="543"/>
    </location>
</feature>
<dbReference type="GO" id="GO:0016887">
    <property type="term" value="F:ATP hydrolysis activity"/>
    <property type="evidence" value="ECO:0007669"/>
    <property type="project" value="InterPro"/>
</dbReference>
<evidence type="ECO:0000256" key="14">
    <source>
        <dbReference type="ARBA" id="ARBA00034036"/>
    </source>
</evidence>
<feature type="binding site" evidence="17">
    <location>
        <position position="653"/>
    </location>
    <ligand>
        <name>ATP</name>
        <dbReference type="ChEBI" id="CHEBI:30616"/>
    </ligand>
</feature>
<accession>Q22YP9</accession>